<evidence type="ECO:0008006" key="3">
    <source>
        <dbReference type="Google" id="ProtNLM"/>
    </source>
</evidence>
<comment type="caution">
    <text evidence="1">The sequence shown here is derived from an EMBL/GenBank/DDBJ whole genome shotgun (WGS) entry which is preliminary data.</text>
</comment>
<evidence type="ECO:0000313" key="2">
    <source>
        <dbReference type="Proteomes" id="UP001596547"/>
    </source>
</evidence>
<dbReference type="Proteomes" id="UP001596547">
    <property type="component" value="Unassembled WGS sequence"/>
</dbReference>
<gene>
    <name evidence="1" type="ORF">ACFQPE_18385</name>
</gene>
<dbReference type="Gene3D" id="3.30.1050.10">
    <property type="entry name" value="SCP2 sterol-binding domain"/>
    <property type="match status" value="1"/>
</dbReference>
<dbReference type="AlphaFoldDB" id="A0ABD6AFY5"/>
<dbReference type="EMBL" id="JBHTBF010000003">
    <property type="protein sequence ID" value="MFC7318748.1"/>
    <property type="molecule type" value="Genomic_DNA"/>
</dbReference>
<proteinExistence type="predicted"/>
<sequence>MPFDSETWLSDLVASVNDDERFGTATREFDGSIELAIGDETAWLKIYRGAVIDTEPYVPAFGATFRIAGSADAWRALARGDASLSEQFYTGALRTEGNKLEANRLREATELLVRHLQLMTTGTTRPTGVVE</sequence>
<organism evidence="1 2">
    <name type="scientific">Halomarina halobia</name>
    <dbReference type="NCBI Taxonomy" id="3033386"/>
    <lineage>
        <taxon>Archaea</taxon>
        <taxon>Methanobacteriati</taxon>
        <taxon>Methanobacteriota</taxon>
        <taxon>Stenosarchaea group</taxon>
        <taxon>Halobacteria</taxon>
        <taxon>Halobacteriales</taxon>
        <taxon>Natronomonadaceae</taxon>
        <taxon>Halomarina</taxon>
    </lineage>
</organism>
<reference evidence="1 2" key="1">
    <citation type="journal article" date="2019" name="Int. J. Syst. Evol. Microbiol.">
        <title>The Global Catalogue of Microorganisms (GCM) 10K type strain sequencing project: providing services to taxonomists for standard genome sequencing and annotation.</title>
        <authorList>
            <consortium name="The Broad Institute Genomics Platform"/>
            <consortium name="The Broad Institute Genome Sequencing Center for Infectious Disease"/>
            <person name="Wu L."/>
            <person name="Ma J."/>
        </authorList>
    </citation>
    <scope>NUCLEOTIDE SEQUENCE [LARGE SCALE GENOMIC DNA]</scope>
    <source>
        <strain evidence="1 2">PSR21</strain>
    </source>
</reference>
<name>A0ABD6AFY5_9EURY</name>
<evidence type="ECO:0000313" key="1">
    <source>
        <dbReference type="EMBL" id="MFC7318748.1"/>
    </source>
</evidence>
<protein>
    <recommendedName>
        <fullName evidence="3">SCP2 domain-containing protein</fullName>
    </recommendedName>
</protein>
<dbReference type="RefSeq" id="WP_276306414.1">
    <property type="nucleotide sequence ID" value="NZ_CP119993.1"/>
</dbReference>
<dbReference type="InterPro" id="IPR036527">
    <property type="entry name" value="SCP2_sterol-bd_dom_sf"/>
</dbReference>
<keyword evidence="2" id="KW-1185">Reference proteome</keyword>
<dbReference type="SUPFAM" id="SSF55718">
    <property type="entry name" value="SCP-like"/>
    <property type="match status" value="1"/>
</dbReference>
<accession>A0ABD6AFY5</accession>
<dbReference type="GeneID" id="79317063"/>